<evidence type="ECO:0000313" key="5">
    <source>
        <dbReference type="EMBL" id="MDQ2308234.1"/>
    </source>
</evidence>
<dbReference type="RefSeq" id="WP_045288665.1">
    <property type="nucleotide sequence ID" value="NZ_CBCSIS010000012.1"/>
</dbReference>
<accession>A0A0F0VT04</accession>
<dbReference type="EMBL" id="JAVDNV010000002">
    <property type="protein sequence ID" value="MDQ2308234.1"/>
    <property type="molecule type" value="Genomic_DNA"/>
</dbReference>
<dbReference type="Proteomes" id="UP000036196">
    <property type="component" value="Unassembled WGS sequence"/>
</dbReference>
<gene>
    <name evidence="4" type="ORF">ABW06_13555</name>
    <name evidence="3" type="ORF">QEG54_001417</name>
    <name evidence="5" type="ORF">RBJ30_03850</name>
</gene>
<name>A0A0F0VT04_PLUGE</name>
<dbReference type="GeneID" id="61384071"/>
<dbReference type="NCBIfam" id="TIGR02293">
    <property type="entry name" value="TAS_TIGR02293"/>
    <property type="match status" value="1"/>
</dbReference>
<dbReference type="InterPro" id="IPR046847">
    <property type="entry name" value="Xre-like_HTH"/>
</dbReference>
<evidence type="ECO:0000313" key="4">
    <source>
        <dbReference type="EMBL" id="KMK13024.1"/>
    </source>
</evidence>
<dbReference type="GO" id="GO:0003677">
    <property type="term" value="F:DNA binding"/>
    <property type="evidence" value="ECO:0007669"/>
    <property type="project" value="InterPro"/>
</dbReference>
<dbReference type="EMBL" id="ABLOKC030000005">
    <property type="protein sequence ID" value="EML1470715.1"/>
    <property type="molecule type" value="Genomic_DNA"/>
</dbReference>
<dbReference type="PATRIC" id="fig|61647.13.peg.757"/>
<proteinExistence type="predicted"/>
<dbReference type="eggNOG" id="COG5642">
    <property type="taxonomic scope" value="Bacteria"/>
</dbReference>
<feature type="domain" description="Antitoxin Xre-like helix-turn-helix" evidence="2">
    <location>
        <begin position="37"/>
        <end position="89"/>
    </location>
</feature>
<dbReference type="Pfam" id="PF20432">
    <property type="entry name" value="Xre-like-HTH"/>
    <property type="match status" value="1"/>
</dbReference>
<evidence type="ECO:0000259" key="2">
    <source>
        <dbReference type="Pfam" id="PF20432"/>
    </source>
</evidence>
<dbReference type="Proteomes" id="UP001236270">
    <property type="component" value="Unassembled WGS sequence"/>
</dbReference>
<sequence length="147" mass="16441">MKLYSPTVTADKSHDPWRAVGLGTGDGIELMGQISLGLEGDVARRISEWADITPAELRRMSGIPNTTFNRSIKARFTAEQSERLVRIVRVLERAVDLFEGDKRAAQKWMSEPNRALGWKAPAEVVFSETGALEVMRLITRLEHGVYS</sequence>
<protein>
    <submittedName>
        <fullName evidence="3">DUF2384 domain-containing protein</fullName>
    </submittedName>
</protein>
<dbReference type="EMBL" id="LDZF01000013">
    <property type="protein sequence ID" value="KMK13024.1"/>
    <property type="molecule type" value="Genomic_DNA"/>
</dbReference>
<reference evidence="5" key="2">
    <citation type="submission" date="2023-08" db="EMBL/GenBank/DDBJ databases">
        <title>WGS of pathogenic bacterial species, Los Angeles County Public Health Laboratories.</title>
        <authorList>
            <person name="Garrigues J.M."/>
            <person name="Green N.M."/>
        </authorList>
    </citation>
    <scope>NUCLEOTIDE SEQUENCE</scope>
    <source>
        <strain evidence="5">LACPHL-BACT-2023-00068</strain>
    </source>
</reference>
<organism evidence="4 6">
    <name type="scientific">Pluralibacter gergoviae</name>
    <name type="common">Enterobacter gergoviae</name>
    <dbReference type="NCBI Taxonomy" id="61647"/>
    <lineage>
        <taxon>Bacteria</taxon>
        <taxon>Pseudomonadati</taxon>
        <taxon>Pseudomonadota</taxon>
        <taxon>Gammaproteobacteria</taxon>
        <taxon>Enterobacterales</taxon>
        <taxon>Enterobacteriaceae</taxon>
        <taxon>Pluralibacter</taxon>
    </lineage>
</organism>
<dbReference type="STRING" id="61647.LG71_21490"/>
<dbReference type="Pfam" id="PF09722">
    <property type="entry name" value="Xre_MbcA_ParS_C"/>
    <property type="match status" value="1"/>
</dbReference>
<evidence type="ECO:0000259" key="1">
    <source>
        <dbReference type="Pfam" id="PF09722"/>
    </source>
</evidence>
<dbReference type="InterPro" id="IPR011979">
    <property type="entry name" value="Antitox_Xre"/>
</dbReference>
<feature type="domain" description="Antitoxin Xre/MbcA/ParS-like toxin-binding" evidence="1">
    <location>
        <begin position="94"/>
        <end position="144"/>
    </location>
</feature>
<reference evidence="4 6" key="1">
    <citation type="submission" date="2015-05" db="EMBL/GenBank/DDBJ databases">
        <title>Genome sequences of Pluralibacter gergoviae.</title>
        <authorList>
            <person name="Greninger A.L."/>
            <person name="Miller S."/>
        </authorList>
    </citation>
    <scope>NUCLEOTIDE SEQUENCE [LARGE SCALE GENOMIC DNA]</scope>
    <source>
        <strain evidence="4 6">JS81F13</strain>
    </source>
</reference>
<evidence type="ECO:0000313" key="3">
    <source>
        <dbReference type="EMBL" id="EML1470715.1"/>
    </source>
</evidence>
<keyword evidence="6" id="KW-1185">Reference proteome</keyword>
<dbReference type="AlphaFoldDB" id="A0A0F0VT04"/>
<comment type="caution">
    <text evidence="4">The sequence shown here is derived from an EMBL/GenBank/DDBJ whole genome shotgun (WGS) entry which is preliminary data.</text>
</comment>
<evidence type="ECO:0000313" key="6">
    <source>
        <dbReference type="Proteomes" id="UP000036196"/>
    </source>
</evidence>
<dbReference type="InterPro" id="IPR024467">
    <property type="entry name" value="Xre/MbcA/ParS-like_toxin-bd"/>
</dbReference>
<reference evidence="3" key="3">
    <citation type="submission" date="2024-02" db="EMBL/GenBank/DDBJ databases">
        <authorList>
            <consortium name="Clinical and Environmental Microbiology Branch: Whole genome sequencing antimicrobial resistance pathogens in the healthcare setting"/>
        </authorList>
    </citation>
    <scope>NUCLEOTIDE SEQUENCE</scope>
    <source>
        <strain evidence="3">2021DK-00143</strain>
    </source>
</reference>